<gene>
    <name evidence="1" type="ORF">SAMN02745887_00404</name>
</gene>
<dbReference type="GO" id="GO:0016787">
    <property type="term" value="F:hydrolase activity"/>
    <property type="evidence" value="ECO:0007669"/>
    <property type="project" value="UniProtKB-KW"/>
</dbReference>
<dbReference type="OrthoDB" id="9808993at2"/>
<sequence length="202" mass="23232">MIDFNAAWIATWSRLGLVASPTCFDRLMARYAEPHRHYHGLQHLDECLALFQQVAESAEHPAEVEIALWFHDAIYEPLRHDNEQRSADWAREELLTAGAAKQVVDHVYALIMATQHAAEPSGRDAQLLVDIDLAILGALPERFAEYERQVRAEYGHVPSFLFRRKRRALLKQFLARPRLYSTAGMRERFEAIARENLIATIQ</sequence>
<evidence type="ECO:0000313" key="1">
    <source>
        <dbReference type="EMBL" id="SFZ71105.1"/>
    </source>
</evidence>
<dbReference type="InterPro" id="IPR009218">
    <property type="entry name" value="HD_phosphohydro"/>
</dbReference>
<dbReference type="PANTHER" id="PTHR21174">
    <property type="match status" value="1"/>
</dbReference>
<dbReference type="PIRSF" id="PIRSF035170">
    <property type="entry name" value="HD_phosphohydro"/>
    <property type="match status" value="1"/>
</dbReference>
<accession>A0A1K2H6E5</accession>
<proteinExistence type="predicted"/>
<dbReference type="AlphaFoldDB" id="A0A1K2H6E5"/>
<dbReference type="Gene3D" id="1.10.3210.10">
    <property type="entry name" value="Hypothetical protein af1432"/>
    <property type="match status" value="1"/>
</dbReference>
<name>A0A1K2H6E5_9NEIS</name>
<dbReference type="STRING" id="1121279.SAMN02745887_00404"/>
<reference evidence="1 2" key="1">
    <citation type="submission" date="2016-11" db="EMBL/GenBank/DDBJ databases">
        <authorList>
            <person name="Jaros S."/>
            <person name="Januszkiewicz K."/>
            <person name="Wedrychowicz H."/>
        </authorList>
    </citation>
    <scope>NUCLEOTIDE SEQUENCE [LARGE SCALE GENOMIC DNA]</scope>
    <source>
        <strain evidence="1 2">DSM 18899</strain>
    </source>
</reference>
<dbReference type="PANTHER" id="PTHR21174:SF0">
    <property type="entry name" value="HD PHOSPHOHYDROLASE FAMILY PROTEIN-RELATED"/>
    <property type="match status" value="1"/>
</dbReference>
<dbReference type="SUPFAM" id="SSF109604">
    <property type="entry name" value="HD-domain/PDEase-like"/>
    <property type="match status" value="1"/>
</dbReference>
<organism evidence="1 2">
    <name type="scientific">Chitinimonas taiwanensis DSM 18899</name>
    <dbReference type="NCBI Taxonomy" id="1121279"/>
    <lineage>
        <taxon>Bacteria</taxon>
        <taxon>Pseudomonadati</taxon>
        <taxon>Pseudomonadota</taxon>
        <taxon>Betaproteobacteria</taxon>
        <taxon>Neisseriales</taxon>
        <taxon>Chitinibacteraceae</taxon>
        <taxon>Chitinimonas</taxon>
    </lineage>
</organism>
<dbReference type="RefSeq" id="WP_072426926.1">
    <property type="nucleotide sequence ID" value="NZ_FPKR01000001.1"/>
</dbReference>
<keyword evidence="1" id="KW-0378">Hydrolase</keyword>
<dbReference type="EMBL" id="FPKR01000001">
    <property type="protein sequence ID" value="SFZ71105.1"/>
    <property type="molecule type" value="Genomic_DNA"/>
</dbReference>
<evidence type="ECO:0000313" key="2">
    <source>
        <dbReference type="Proteomes" id="UP000186513"/>
    </source>
</evidence>
<keyword evidence="2" id="KW-1185">Reference proteome</keyword>
<protein>
    <submittedName>
        <fullName evidence="1">Predicted metal-dependent phosphohydrolase, HD superfamily</fullName>
    </submittedName>
</protein>
<dbReference type="Proteomes" id="UP000186513">
    <property type="component" value="Unassembled WGS sequence"/>
</dbReference>